<dbReference type="InterPro" id="IPR002938">
    <property type="entry name" value="FAD-bd"/>
</dbReference>
<dbReference type="GO" id="GO:0016491">
    <property type="term" value="F:oxidoreductase activity"/>
    <property type="evidence" value="ECO:0007669"/>
    <property type="project" value="UniProtKB-KW"/>
</dbReference>
<dbReference type="STRING" id="1707952.A6A03_17820"/>
<evidence type="ECO:0000313" key="6">
    <source>
        <dbReference type="EMBL" id="OAN43823.1"/>
    </source>
</evidence>
<dbReference type="PANTHER" id="PTHR46496">
    <property type="match status" value="1"/>
</dbReference>
<dbReference type="Proteomes" id="UP000078287">
    <property type="component" value="Unassembled WGS sequence"/>
</dbReference>
<evidence type="ECO:0000259" key="5">
    <source>
        <dbReference type="Pfam" id="PF01494"/>
    </source>
</evidence>
<reference evidence="6 7" key="1">
    <citation type="submission" date="2016-04" db="EMBL/GenBank/DDBJ databases">
        <title>Chloroflexus islandicus sp. nov., a thermophilic filamentous anoxygenic phototrophic bacterium from geyser Strokkur (Iceland).</title>
        <authorList>
            <person name="Gaisin V.A."/>
            <person name="Kalashnikov A.M."/>
            <person name="Sukhacheva M.V."/>
            <person name="Grouzdev D.S."/>
            <person name="Ivanov T.M."/>
            <person name="Kuznetsov B."/>
            <person name="Gorlenko V.M."/>
        </authorList>
    </citation>
    <scope>NUCLEOTIDE SEQUENCE [LARGE SCALE GENOMIC DNA]</scope>
    <source>
        <strain evidence="7">isl-2</strain>
    </source>
</reference>
<keyword evidence="2" id="KW-0285">Flavoprotein</keyword>
<dbReference type="Gene3D" id="3.50.50.60">
    <property type="entry name" value="FAD/NAD(P)-binding domain"/>
    <property type="match status" value="1"/>
</dbReference>
<comment type="caution">
    <text evidence="6">The sequence shown here is derived from an EMBL/GenBank/DDBJ whole genome shotgun (WGS) entry which is preliminary data.</text>
</comment>
<feature type="domain" description="FAD-binding" evidence="5">
    <location>
        <begin position="2"/>
        <end position="333"/>
    </location>
</feature>
<proteinExistence type="predicted"/>
<gene>
    <name evidence="6" type="ORF">A6A03_17820</name>
</gene>
<keyword evidence="3" id="KW-0274">FAD</keyword>
<dbReference type="SUPFAM" id="SSF51905">
    <property type="entry name" value="FAD/NAD(P)-binding domain"/>
    <property type="match status" value="1"/>
</dbReference>
<sequence length="377" mass="41934">MQIAIVGGGIGGLTAAIALQQRGFSVRVYEAAAAWQPVGKGIWLPTNALQALDRLGLSAALISRGCALATIDIGDCRDGLIQRIDLRPFTERLGFPTLSIRRADLQQVLRDHLLPGTCQLDRRCTGLIQDDQRVTIHFADGSKAVTDLLIGADGLHSVIRQTLFPSIAVRYSGQTCLRGIASFTLPSQLAHTCQEWWGGSHRFGFSAIATQQVYWFAPLLAPAGGNETQETLQLAKCYVAFPQPVPTLLHHTPPAEIIRTDLYELPSLPRWWQRRVVLLGDAAHAMTPNLGQGGAQAIEDAVVLADYISKLPLFEALHAYEQARRPRVERIARTARLFGQIAHIRSVHVQWLRNRILRLTPAWLSQRQLDWLYRFRE</sequence>
<evidence type="ECO:0000256" key="1">
    <source>
        <dbReference type="ARBA" id="ARBA00001974"/>
    </source>
</evidence>
<dbReference type="Pfam" id="PF01494">
    <property type="entry name" value="FAD_binding_3"/>
    <property type="match status" value="1"/>
</dbReference>
<dbReference type="EMBL" id="LWQS01000074">
    <property type="protein sequence ID" value="OAN43823.1"/>
    <property type="molecule type" value="Genomic_DNA"/>
</dbReference>
<dbReference type="InterPro" id="IPR036188">
    <property type="entry name" value="FAD/NAD-bd_sf"/>
</dbReference>
<protein>
    <recommendedName>
        <fullName evidence="5">FAD-binding domain-containing protein</fullName>
    </recommendedName>
</protein>
<evidence type="ECO:0000256" key="2">
    <source>
        <dbReference type="ARBA" id="ARBA00022630"/>
    </source>
</evidence>
<comment type="cofactor">
    <cofactor evidence="1">
        <name>FAD</name>
        <dbReference type="ChEBI" id="CHEBI:57692"/>
    </cofactor>
</comment>
<dbReference type="GO" id="GO:0071949">
    <property type="term" value="F:FAD binding"/>
    <property type="evidence" value="ECO:0007669"/>
    <property type="project" value="InterPro"/>
</dbReference>
<keyword evidence="4" id="KW-0560">Oxidoreductase</keyword>
<organism evidence="6 7">
    <name type="scientific">Chloroflexus islandicus</name>
    <dbReference type="NCBI Taxonomy" id="1707952"/>
    <lineage>
        <taxon>Bacteria</taxon>
        <taxon>Bacillati</taxon>
        <taxon>Chloroflexota</taxon>
        <taxon>Chloroflexia</taxon>
        <taxon>Chloroflexales</taxon>
        <taxon>Chloroflexineae</taxon>
        <taxon>Chloroflexaceae</taxon>
        <taxon>Chloroflexus</taxon>
    </lineage>
</organism>
<name>A0A178M5I5_9CHLR</name>
<dbReference type="AlphaFoldDB" id="A0A178M5I5"/>
<evidence type="ECO:0000313" key="7">
    <source>
        <dbReference type="Proteomes" id="UP000078287"/>
    </source>
</evidence>
<evidence type="ECO:0000256" key="4">
    <source>
        <dbReference type="ARBA" id="ARBA00023002"/>
    </source>
</evidence>
<dbReference type="RefSeq" id="WP_066789936.1">
    <property type="nucleotide sequence ID" value="NZ_LWQS01000074.1"/>
</dbReference>
<keyword evidence="7" id="KW-1185">Reference proteome</keyword>
<dbReference type="PRINTS" id="PR00420">
    <property type="entry name" value="RNGMNOXGNASE"/>
</dbReference>
<accession>A0A178M5I5</accession>
<dbReference type="PANTHER" id="PTHR46496:SF1">
    <property type="entry name" value="ZEAXANTHIN EPOXIDASE, CHLOROPLASTIC"/>
    <property type="match status" value="1"/>
</dbReference>
<dbReference type="OrthoDB" id="9766816at2"/>
<evidence type="ECO:0000256" key="3">
    <source>
        <dbReference type="ARBA" id="ARBA00022827"/>
    </source>
</evidence>